<evidence type="ECO:0000256" key="1">
    <source>
        <dbReference type="ARBA" id="ARBA00004651"/>
    </source>
</evidence>
<dbReference type="AlphaFoldDB" id="A0A9X1YDM2"/>
<proteinExistence type="inferred from homology"/>
<evidence type="ECO:0000256" key="6">
    <source>
        <dbReference type="ARBA" id="ARBA00023136"/>
    </source>
</evidence>
<keyword evidence="5" id="KW-1133">Transmembrane helix</keyword>
<dbReference type="RefSeq" id="WP_248669899.1">
    <property type="nucleotide sequence ID" value="NZ_JALPRX010000153.1"/>
</dbReference>
<dbReference type="Proteomes" id="UP001139516">
    <property type="component" value="Unassembled WGS sequence"/>
</dbReference>
<reference evidence="7" key="1">
    <citation type="submission" date="2022-04" db="EMBL/GenBank/DDBJ databases">
        <title>Roseomonas acroporae sp. nov., isolated from coral Acropora digitifera.</title>
        <authorList>
            <person name="Sun H."/>
        </authorList>
    </citation>
    <scope>NUCLEOTIDE SEQUENCE</scope>
    <source>
        <strain evidence="7">NAR14</strain>
    </source>
</reference>
<dbReference type="PANTHER" id="PTHR37937">
    <property type="entry name" value="CONJUGATIVE TRANSFER: DNA TRANSPORT"/>
    <property type="match status" value="1"/>
</dbReference>
<dbReference type="GO" id="GO:0005886">
    <property type="term" value="C:plasma membrane"/>
    <property type="evidence" value="ECO:0007669"/>
    <property type="project" value="UniProtKB-SubCell"/>
</dbReference>
<comment type="similarity">
    <text evidence="2">Belongs to the VirD4/TraG family.</text>
</comment>
<evidence type="ECO:0000256" key="4">
    <source>
        <dbReference type="ARBA" id="ARBA00022692"/>
    </source>
</evidence>
<organism evidence="7 8">
    <name type="scientific">Roseomonas acroporae</name>
    <dbReference type="NCBI Taxonomy" id="2937791"/>
    <lineage>
        <taxon>Bacteria</taxon>
        <taxon>Pseudomonadati</taxon>
        <taxon>Pseudomonadota</taxon>
        <taxon>Alphaproteobacteria</taxon>
        <taxon>Acetobacterales</taxon>
        <taxon>Roseomonadaceae</taxon>
        <taxon>Roseomonas</taxon>
    </lineage>
</organism>
<dbReference type="SUPFAM" id="SSF52540">
    <property type="entry name" value="P-loop containing nucleoside triphosphate hydrolases"/>
    <property type="match status" value="1"/>
</dbReference>
<name>A0A9X1YDM2_9PROT</name>
<dbReference type="CDD" id="cd01127">
    <property type="entry name" value="TrwB_TraG_TraD_VirD4"/>
    <property type="match status" value="1"/>
</dbReference>
<gene>
    <name evidence="7" type="ORF">M0638_26210</name>
</gene>
<dbReference type="Pfam" id="PF02534">
    <property type="entry name" value="T4SS-DNA_transf"/>
    <property type="match status" value="1"/>
</dbReference>
<keyword evidence="8" id="KW-1185">Reference proteome</keyword>
<keyword evidence="6" id="KW-0472">Membrane</keyword>
<dbReference type="EMBL" id="JALPRX010000153">
    <property type="protein sequence ID" value="MCK8787852.1"/>
    <property type="molecule type" value="Genomic_DNA"/>
</dbReference>
<keyword evidence="3" id="KW-1003">Cell membrane</keyword>
<dbReference type="Gene3D" id="3.40.50.300">
    <property type="entry name" value="P-loop containing nucleotide triphosphate hydrolases"/>
    <property type="match status" value="1"/>
</dbReference>
<comment type="subcellular location">
    <subcellularLocation>
        <location evidence="1">Cell membrane</location>
        <topology evidence="1">Multi-pass membrane protein</topology>
    </subcellularLocation>
</comment>
<evidence type="ECO:0000256" key="3">
    <source>
        <dbReference type="ARBA" id="ARBA00022475"/>
    </source>
</evidence>
<keyword evidence="4" id="KW-0812">Transmembrane</keyword>
<evidence type="ECO:0000256" key="5">
    <source>
        <dbReference type="ARBA" id="ARBA00022989"/>
    </source>
</evidence>
<comment type="caution">
    <text evidence="7">The sequence shown here is derived from an EMBL/GenBank/DDBJ whole genome shotgun (WGS) entry which is preliminary data.</text>
</comment>
<evidence type="ECO:0000313" key="8">
    <source>
        <dbReference type="Proteomes" id="UP001139516"/>
    </source>
</evidence>
<sequence length="219" mass="23130">MARSDFGWRDLRDGSATMFLVLPPDRMGAYSRWLRLLVAQAVAELARAPQRSGAPPVLLLLDEFAALGRLEPVLQAAGLMAGLGLQLWPILQDLAQLRAAYGESAPTFLANAGLVQVGAPADLETATWLSRTLGNATVEYATATAGTSRPAGWLPLGSGGTSVSEGTATHLAARPLLTPDEAMRLPPHAQVLLRPGKAPALALKLRHFADPEFRGLPDG</sequence>
<accession>A0A9X1YDM2</accession>
<evidence type="ECO:0000313" key="7">
    <source>
        <dbReference type="EMBL" id="MCK8787852.1"/>
    </source>
</evidence>
<dbReference type="InterPro" id="IPR027417">
    <property type="entry name" value="P-loop_NTPase"/>
</dbReference>
<dbReference type="InterPro" id="IPR051539">
    <property type="entry name" value="T4SS-coupling_protein"/>
</dbReference>
<dbReference type="PANTHER" id="PTHR37937:SF1">
    <property type="entry name" value="CONJUGATIVE TRANSFER: DNA TRANSPORT"/>
    <property type="match status" value="1"/>
</dbReference>
<evidence type="ECO:0000256" key="2">
    <source>
        <dbReference type="ARBA" id="ARBA00008806"/>
    </source>
</evidence>
<dbReference type="InterPro" id="IPR003688">
    <property type="entry name" value="TraG/VirD4"/>
</dbReference>
<protein>
    <submittedName>
        <fullName evidence="7">Type IV secretory system conjugative DNA transfer family protein</fullName>
    </submittedName>
</protein>